<dbReference type="InterPro" id="IPR050237">
    <property type="entry name" value="ATP-dep_AMP-bd_enzyme"/>
</dbReference>
<evidence type="ECO:0000259" key="1">
    <source>
        <dbReference type="Pfam" id="PF00501"/>
    </source>
</evidence>
<dbReference type="InterPro" id="IPR000873">
    <property type="entry name" value="AMP-dep_synth/lig_dom"/>
</dbReference>
<evidence type="ECO:0000259" key="2">
    <source>
        <dbReference type="Pfam" id="PF13193"/>
    </source>
</evidence>
<dbReference type="Pfam" id="PF00501">
    <property type="entry name" value="AMP-binding"/>
    <property type="match status" value="1"/>
</dbReference>
<dbReference type="Gene3D" id="3.30.300.30">
    <property type="match status" value="1"/>
</dbReference>
<dbReference type="PROSITE" id="PS00455">
    <property type="entry name" value="AMP_BINDING"/>
    <property type="match status" value="1"/>
</dbReference>
<comment type="caution">
    <text evidence="3">The sequence shown here is derived from an EMBL/GenBank/DDBJ whole genome shotgun (WGS) entry which is preliminary data.</text>
</comment>
<feature type="domain" description="AMP-binding enzyme C-terminal" evidence="2">
    <location>
        <begin position="430"/>
        <end position="504"/>
    </location>
</feature>
<accession>A0ABW2B8G3</accession>
<proteinExistence type="predicted"/>
<dbReference type="PANTHER" id="PTHR43767">
    <property type="entry name" value="LONG-CHAIN-FATTY-ACID--COA LIGASE"/>
    <property type="match status" value="1"/>
</dbReference>
<evidence type="ECO:0000313" key="3">
    <source>
        <dbReference type="EMBL" id="MFC6761487.1"/>
    </source>
</evidence>
<feature type="domain" description="AMP-dependent synthetase/ligase" evidence="1">
    <location>
        <begin position="26"/>
        <end position="379"/>
    </location>
</feature>
<dbReference type="EMBL" id="JBHSWG010000003">
    <property type="protein sequence ID" value="MFC6761487.1"/>
    <property type="molecule type" value="Genomic_DNA"/>
</dbReference>
<sequence>MASRNFDGGVTPPPSRISRIAIGDILRRTARRLPDNEALIDSTRRMTYAQLDAFANKMAHYLISQGAKPGDRCAMMFGNSIELVVTLFAVHRAGLIWVPINLMLDDEDVEYTLTHAGVSHVVAEAALADHPNLGAVARKLALPMTIADQGLPCCADQPETEPEVDIDRDDIAAIIYTSGTTSKPKGAMHTHQSVYMTAMGDAVEWSLVREDGIPLQLPLFHCGAHVLLLSFILVGAKCVLLRGFDPAAVLHVIDEEKLSVVVGLPMMYAAMLDHPDMDKRSMKSLRFGLHTMAPMYETLMRRMIDRICPTFMLTSGQTEMYPITTMSRPEMQLKRFGNVWGEPTVMCDLAIMDHDGKLLPAGEIGELVHRGPNVMYGYYKNQEATDEARRFGWHHTGDVGRINEFGEFEFLDRTKDMIKSGGENVSSMQVEAHLLDCQGVQEAIAVGIPHAKWGEAVTAFVVMKPGLAQDPEPIMQELRKHLGGFQLPKRIVFVDEVPKTATGKLRKVELRLAFGDLYEDEVA</sequence>
<dbReference type="InterPro" id="IPR045851">
    <property type="entry name" value="AMP-bd_C_sf"/>
</dbReference>
<keyword evidence="4" id="KW-1185">Reference proteome</keyword>
<dbReference type="Gene3D" id="3.40.50.12780">
    <property type="entry name" value="N-terminal domain of ligase-like"/>
    <property type="match status" value="1"/>
</dbReference>
<dbReference type="PANTHER" id="PTHR43767:SF1">
    <property type="entry name" value="NONRIBOSOMAL PEPTIDE SYNTHASE PES1 (EUROFUNG)-RELATED"/>
    <property type="match status" value="1"/>
</dbReference>
<reference evidence="4" key="1">
    <citation type="journal article" date="2019" name="Int. J. Syst. Evol. Microbiol.">
        <title>The Global Catalogue of Microorganisms (GCM) 10K type strain sequencing project: providing services to taxonomists for standard genome sequencing and annotation.</title>
        <authorList>
            <consortium name="The Broad Institute Genomics Platform"/>
            <consortium name="The Broad Institute Genome Sequencing Center for Infectious Disease"/>
            <person name="Wu L."/>
            <person name="Ma J."/>
        </authorList>
    </citation>
    <scope>NUCLEOTIDE SEQUENCE [LARGE SCALE GENOMIC DNA]</scope>
    <source>
        <strain evidence="4">CCUG 66188</strain>
    </source>
</reference>
<organism evidence="3 4">
    <name type="scientific">Sulfitobacter porphyrae</name>
    <dbReference type="NCBI Taxonomy" id="1246864"/>
    <lineage>
        <taxon>Bacteria</taxon>
        <taxon>Pseudomonadati</taxon>
        <taxon>Pseudomonadota</taxon>
        <taxon>Alphaproteobacteria</taxon>
        <taxon>Rhodobacterales</taxon>
        <taxon>Roseobacteraceae</taxon>
        <taxon>Sulfitobacter</taxon>
    </lineage>
</organism>
<dbReference type="SUPFAM" id="SSF56801">
    <property type="entry name" value="Acetyl-CoA synthetase-like"/>
    <property type="match status" value="1"/>
</dbReference>
<name>A0ABW2B8G3_9RHOB</name>
<gene>
    <name evidence="3" type="ORF">ACFQFQ_21795</name>
</gene>
<dbReference type="Pfam" id="PF13193">
    <property type="entry name" value="AMP-binding_C"/>
    <property type="match status" value="1"/>
</dbReference>
<evidence type="ECO:0000313" key="4">
    <source>
        <dbReference type="Proteomes" id="UP001596353"/>
    </source>
</evidence>
<dbReference type="InterPro" id="IPR042099">
    <property type="entry name" value="ANL_N_sf"/>
</dbReference>
<dbReference type="InterPro" id="IPR020845">
    <property type="entry name" value="AMP-binding_CS"/>
</dbReference>
<dbReference type="Proteomes" id="UP001596353">
    <property type="component" value="Unassembled WGS sequence"/>
</dbReference>
<protein>
    <submittedName>
        <fullName evidence="3">Class I adenylate-forming enzyme family protein</fullName>
    </submittedName>
</protein>
<dbReference type="InterPro" id="IPR025110">
    <property type="entry name" value="AMP-bd_C"/>
</dbReference>